<evidence type="ECO:0000313" key="1">
    <source>
        <dbReference type="EMBL" id="GEN73205.1"/>
    </source>
</evidence>
<evidence type="ECO:0000313" key="2">
    <source>
        <dbReference type="Proteomes" id="UP000321150"/>
    </source>
</evidence>
<dbReference type="Proteomes" id="UP000321150">
    <property type="component" value="Unassembled WGS sequence"/>
</dbReference>
<dbReference type="EMBL" id="BJYI01000012">
    <property type="protein sequence ID" value="GEN73205.1"/>
    <property type="molecule type" value="Genomic_DNA"/>
</dbReference>
<comment type="caution">
    <text evidence="1">The sequence shown here is derived from an EMBL/GenBank/DDBJ whole genome shotgun (WGS) entry which is preliminary data.</text>
</comment>
<gene>
    <name evidence="1" type="ORF">CLA01_32770</name>
</gene>
<dbReference type="RefSeq" id="WP_111958415.1">
    <property type="nucleotide sequence ID" value="NZ_BJYI01000012.1"/>
</dbReference>
<dbReference type="AlphaFoldDB" id="A0A511YDE5"/>
<sequence length="182" mass="21260">MRVIKNIAKKSKILFFLIFSFFYFIKGQDLKLFTPIIISNLSNGIANNEKVNKVVLDYYNPDPNEMNIKNINLLKYSSDDDTVYLFDTEHNKFKLFLNFKNPGKLTSSENFLGVFRYFNLTQKSEKCFTVSSASGNYPSHIEKIRSIEILEKSKKYIILKVNYSDIYDFNGYGVLVLQDYTK</sequence>
<organism evidence="1 2">
    <name type="scientific">Chryseobacterium lathyri</name>
    <dbReference type="NCBI Taxonomy" id="395933"/>
    <lineage>
        <taxon>Bacteria</taxon>
        <taxon>Pseudomonadati</taxon>
        <taxon>Bacteroidota</taxon>
        <taxon>Flavobacteriia</taxon>
        <taxon>Flavobacteriales</taxon>
        <taxon>Weeksellaceae</taxon>
        <taxon>Chryseobacterium group</taxon>
        <taxon>Chryseobacterium</taxon>
    </lineage>
</organism>
<accession>A0A511YDE5</accession>
<reference evidence="1 2" key="1">
    <citation type="submission" date="2019-07" db="EMBL/GenBank/DDBJ databases">
        <title>Whole genome shotgun sequence of Chryseobacterium lathyri NBRC 105250.</title>
        <authorList>
            <person name="Hosoyama A."/>
            <person name="Uohara A."/>
            <person name="Ohji S."/>
            <person name="Ichikawa N."/>
        </authorList>
    </citation>
    <scope>NUCLEOTIDE SEQUENCE [LARGE SCALE GENOMIC DNA]</scope>
    <source>
        <strain evidence="1 2">NBRC 105250</strain>
    </source>
</reference>
<protein>
    <submittedName>
        <fullName evidence="1">Uncharacterized protein</fullName>
    </submittedName>
</protein>
<proteinExistence type="predicted"/>
<dbReference type="OrthoDB" id="1258626at2"/>
<name>A0A511YDE5_9FLAO</name>